<reference evidence="1" key="2">
    <citation type="submission" date="2021-09" db="EMBL/GenBank/DDBJ databases">
        <authorList>
            <person name="Gilroy R."/>
        </authorList>
    </citation>
    <scope>NUCLEOTIDE SEQUENCE</scope>
    <source>
        <strain evidence="1">CHK171-7178</strain>
    </source>
</reference>
<comment type="caution">
    <text evidence="1">The sequence shown here is derived from an EMBL/GenBank/DDBJ whole genome shotgun (WGS) entry which is preliminary data.</text>
</comment>
<protein>
    <submittedName>
        <fullName evidence="1">Uncharacterized protein</fullName>
    </submittedName>
</protein>
<organism evidence="1 2">
    <name type="scientific">Sporosarcina psychrophila</name>
    <name type="common">Bacillus psychrophilus</name>
    <dbReference type="NCBI Taxonomy" id="1476"/>
    <lineage>
        <taxon>Bacteria</taxon>
        <taxon>Bacillati</taxon>
        <taxon>Bacillota</taxon>
        <taxon>Bacilli</taxon>
        <taxon>Bacillales</taxon>
        <taxon>Caryophanaceae</taxon>
        <taxon>Sporosarcina</taxon>
    </lineage>
</organism>
<sequence length="160" mass="18549">AFFCALSIPDICAQIEFSDSMGVRERYSKWYNENVYPSENPPGQFPMNQLDGDVAYLIRCKLYHEGDRSHRITLKKLKNKYINSLSLHEEFKGDKIEFSLEFVPEDTESFSICQTSNVANQENEVIYIKARVSPKTLSKKLIWIAERVIENFKKNNPASD</sequence>
<dbReference type="AlphaFoldDB" id="A0A921FVA0"/>
<reference evidence="1" key="1">
    <citation type="journal article" date="2021" name="PeerJ">
        <title>Extensive microbial diversity within the chicken gut microbiome revealed by metagenomics and culture.</title>
        <authorList>
            <person name="Gilroy R."/>
            <person name="Ravi A."/>
            <person name="Getino M."/>
            <person name="Pursley I."/>
            <person name="Horton D.L."/>
            <person name="Alikhan N.F."/>
            <person name="Baker D."/>
            <person name="Gharbi K."/>
            <person name="Hall N."/>
            <person name="Watson M."/>
            <person name="Adriaenssens E.M."/>
            <person name="Foster-Nyarko E."/>
            <person name="Jarju S."/>
            <person name="Secka A."/>
            <person name="Antonio M."/>
            <person name="Oren A."/>
            <person name="Chaudhuri R.R."/>
            <person name="La Ragione R."/>
            <person name="Hildebrand F."/>
            <person name="Pallen M.J."/>
        </authorList>
    </citation>
    <scope>NUCLEOTIDE SEQUENCE</scope>
    <source>
        <strain evidence="1">CHK171-7178</strain>
    </source>
</reference>
<evidence type="ECO:0000313" key="2">
    <source>
        <dbReference type="Proteomes" id="UP000698173"/>
    </source>
</evidence>
<name>A0A921FVA0_SPOPS</name>
<accession>A0A921FVA0</accession>
<gene>
    <name evidence="1" type="ORF">K8V56_01285</name>
</gene>
<dbReference type="Proteomes" id="UP000698173">
    <property type="component" value="Unassembled WGS sequence"/>
</dbReference>
<dbReference type="EMBL" id="DYWT01000020">
    <property type="protein sequence ID" value="HJF30395.1"/>
    <property type="molecule type" value="Genomic_DNA"/>
</dbReference>
<feature type="non-terminal residue" evidence="1">
    <location>
        <position position="1"/>
    </location>
</feature>
<evidence type="ECO:0000313" key="1">
    <source>
        <dbReference type="EMBL" id="HJF30395.1"/>
    </source>
</evidence>
<proteinExistence type="predicted"/>